<dbReference type="EMBL" id="GGEC01041681">
    <property type="protein sequence ID" value="MBX22165.1"/>
    <property type="molecule type" value="Transcribed_RNA"/>
</dbReference>
<organism evidence="1">
    <name type="scientific">Rhizophora mucronata</name>
    <name type="common">Asiatic mangrove</name>
    <dbReference type="NCBI Taxonomy" id="61149"/>
    <lineage>
        <taxon>Eukaryota</taxon>
        <taxon>Viridiplantae</taxon>
        <taxon>Streptophyta</taxon>
        <taxon>Embryophyta</taxon>
        <taxon>Tracheophyta</taxon>
        <taxon>Spermatophyta</taxon>
        <taxon>Magnoliopsida</taxon>
        <taxon>eudicotyledons</taxon>
        <taxon>Gunneridae</taxon>
        <taxon>Pentapetalae</taxon>
        <taxon>rosids</taxon>
        <taxon>fabids</taxon>
        <taxon>Malpighiales</taxon>
        <taxon>Rhizophoraceae</taxon>
        <taxon>Rhizophora</taxon>
    </lineage>
</organism>
<accession>A0A2P2LW16</accession>
<name>A0A2P2LW16_RHIMU</name>
<reference evidence="1" key="1">
    <citation type="submission" date="2018-02" db="EMBL/GenBank/DDBJ databases">
        <title>Rhizophora mucronata_Transcriptome.</title>
        <authorList>
            <person name="Meera S.P."/>
            <person name="Sreeshan A."/>
            <person name="Augustine A."/>
        </authorList>
    </citation>
    <scope>NUCLEOTIDE SEQUENCE</scope>
    <source>
        <tissue evidence="1">Leaf</tissue>
    </source>
</reference>
<dbReference type="AlphaFoldDB" id="A0A2P2LW16"/>
<evidence type="ECO:0000313" key="1">
    <source>
        <dbReference type="EMBL" id="MBX22165.1"/>
    </source>
</evidence>
<proteinExistence type="predicted"/>
<protein>
    <submittedName>
        <fullName evidence="1">Uncharacterized protein</fullName>
    </submittedName>
</protein>
<sequence>MRYTSFGNGRGMTAILLGWQLLVYYHNYGNRLVEY</sequence>